<evidence type="ECO:0000313" key="1">
    <source>
        <dbReference type="EMBL" id="KAK4116450.1"/>
    </source>
</evidence>
<evidence type="ECO:0000313" key="2">
    <source>
        <dbReference type="Proteomes" id="UP001302812"/>
    </source>
</evidence>
<dbReference type="GeneID" id="89935073"/>
<gene>
    <name evidence="1" type="ORF">N656DRAFT_701471</name>
</gene>
<dbReference type="EMBL" id="MU853333">
    <property type="protein sequence ID" value="KAK4116450.1"/>
    <property type="molecule type" value="Genomic_DNA"/>
</dbReference>
<sequence>MVQAILGVATAISGAAAFPMYLIPNSMLKASFDNKDCIFPKGFVIQGFQIWSPTKANNHTTTVIDFHYSDYSTKIETGCHYNSTSVNVGPEGLVARYACNNAIVQFIWQNGTLTLIERACPELDLSRPFEAAGSVRPELTCVDAEPSSERGEGKSCFPTEGRMIAANFTSLQPTPR</sequence>
<reference evidence="1" key="1">
    <citation type="journal article" date="2023" name="Mol. Phylogenet. Evol.">
        <title>Genome-scale phylogeny and comparative genomics of the fungal order Sordariales.</title>
        <authorList>
            <person name="Hensen N."/>
            <person name="Bonometti L."/>
            <person name="Westerberg I."/>
            <person name="Brannstrom I.O."/>
            <person name="Guillou S."/>
            <person name="Cros-Aarteil S."/>
            <person name="Calhoun S."/>
            <person name="Haridas S."/>
            <person name="Kuo A."/>
            <person name="Mondo S."/>
            <person name="Pangilinan J."/>
            <person name="Riley R."/>
            <person name="LaButti K."/>
            <person name="Andreopoulos B."/>
            <person name="Lipzen A."/>
            <person name="Chen C."/>
            <person name="Yan M."/>
            <person name="Daum C."/>
            <person name="Ng V."/>
            <person name="Clum A."/>
            <person name="Steindorff A."/>
            <person name="Ohm R.A."/>
            <person name="Martin F."/>
            <person name="Silar P."/>
            <person name="Natvig D.O."/>
            <person name="Lalanne C."/>
            <person name="Gautier V."/>
            <person name="Ament-Velasquez S.L."/>
            <person name="Kruys A."/>
            <person name="Hutchinson M.I."/>
            <person name="Powell A.J."/>
            <person name="Barry K."/>
            <person name="Miller A.N."/>
            <person name="Grigoriev I.V."/>
            <person name="Debuchy R."/>
            <person name="Gladieux P."/>
            <person name="Hiltunen Thoren M."/>
            <person name="Johannesson H."/>
        </authorList>
    </citation>
    <scope>NUCLEOTIDE SEQUENCE</scope>
    <source>
        <strain evidence="1">CBS 508.74</strain>
    </source>
</reference>
<organism evidence="1 2">
    <name type="scientific">Canariomyces notabilis</name>
    <dbReference type="NCBI Taxonomy" id="2074819"/>
    <lineage>
        <taxon>Eukaryota</taxon>
        <taxon>Fungi</taxon>
        <taxon>Dikarya</taxon>
        <taxon>Ascomycota</taxon>
        <taxon>Pezizomycotina</taxon>
        <taxon>Sordariomycetes</taxon>
        <taxon>Sordariomycetidae</taxon>
        <taxon>Sordariales</taxon>
        <taxon>Chaetomiaceae</taxon>
        <taxon>Canariomyces</taxon>
    </lineage>
</organism>
<accession>A0AAN6YWA8</accession>
<reference evidence="1" key="2">
    <citation type="submission" date="2023-05" db="EMBL/GenBank/DDBJ databases">
        <authorList>
            <consortium name="Lawrence Berkeley National Laboratory"/>
            <person name="Steindorff A."/>
            <person name="Hensen N."/>
            <person name="Bonometti L."/>
            <person name="Westerberg I."/>
            <person name="Brannstrom I.O."/>
            <person name="Guillou S."/>
            <person name="Cros-Aarteil S."/>
            <person name="Calhoun S."/>
            <person name="Haridas S."/>
            <person name="Kuo A."/>
            <person name="Mondo S."/>
            <person name="Pangilinan J."/>
            <person name="Riley R."/>
            <person name="Labutti K."/>
            <person name="Andreopoulos B."/>
            <person name="Lipzen A."/>
            <person name="Chen C."/>
            <person name="Yanf M."/>
            <person name="Daum C."/>
            <person name="Ng V."/>
            <person name="Clum A."/>
            <person name="Ohm R."/>
            <person name="Martin F."/>
            <person name="Silar P."/>
            <person name="Natvig D."/>
            <person name="Lalanne C."/>
            <person name="Gautier V."/>
            <person name="Ament-Velasquez S.L."/>
            <person name="Kruys A."/>
            <person name="Hutchinson M.I."/>
            <person name="Powell A.J."/>
            <person name="Barry K."/>
            <person name="Miller A.N."/>
            <person name="Grigoriev I.V."/>
            <person name="Debuchy R."/>
            <person name="Gladieux P."/>
            <person name="Thoren M.H."/>
            <person name="Johannesson H."/>
        </authorList>
    </citation>
    <scope>NUCLEOTIDE SEQUENCE</scope>
    <source>
        <strain evidence="1">CBS 508.74</strain>
    </source>
</reference>
<dbReference type="RefSeq" id="XP_064674020.1">
    <property type="nucleotide sequence ID" value="XM_064810948.1"/>
</dbReference>
<protein>
    <recommendedName>
        <fullName evidence="3">AA1-like domain-containing protein</fullName>
    </recommendedName>
</protein>
<evidence type="ECO:0008006" key="3">
    <source>
        <dbReference type="Google" id="ProtNLM"/>
    </source>
</evidence>
<keyword evidence="2" id="KW-1185">Reference proteome</keyword>
<proteinExistence type="predicted"/>
<comment type="caution">
    <text evidence="1">The sequence shown here is derived from an EMBL/GenBank/DDBJ whole genome shotgun (WGS) entry which is preliminary data.</text>
</comment>
<dbReference type="AlphaFoldDB" id="A0AAN6YWA8"/>
<dbReference type="Proteomes" id="UP001302812">
    <property type="component" value="Unassembled WGS sequence"/>
</dbReference>
<name>A0AAN6YWA8_9PEZI</name>